<feature type="domain" description="YdbS-like PH" evidence="2">
    <location>
        <begin position="399"/>
        <end position="477"/>
    </location>
</feature>
<feature type="transmembrane region" description="Helical" evidence="1">
    <location>
        <begin position="20"/>
        <end position="40"/>
    </location>
</feature>
<accession>A0ABW0LLV1</accession>
<protein>
    <submittedName>
        <fullName evidence="3">PH domain-containing protein</fullName>
    </submittedName>
</protein>
<feature type="transmembrane region" description="Helical" evidence="1">
    <location>
        <begin position="182"/>
        <end position="206"/>
    </location>
</feature>
<evidence type="ECO:0000313" key="4">
    <source>
        <dbReference type="Proteomes" id="UP001596147"/>
    </source>
</evidence>
<feature type="domain" description="YdbS-like PH" evidence="2">
    <location>
        <begin position="254"/>
        <end position="311"/>
    </location>
</feature>
<name>A0ABW0LLV1_9BACI</name>
<feature type="transmembrane region" description="Helical" evidence="1">
    <location>
        <begin position="381"/>
        <end position="398"/>
    </location>
</feature>
<dbReference type="EMBL" id="JBHSMC010000014">
    <property type="protein sequence ID" value="MFC5465526.1"/>
    <property type="molecule type" value="Genomic_DNA"/>
</dbReference>
<dbReference type="Pfam" id="PF03703">
    <property type="entry name" value="bPH_2"/>
    <property type="match status" value="3"/>
</dbReference>
<reference evidence="4" key="1">
    <citation type="journal article" date="2019" name="Int. J. Syst. Evol. Microbiol.">
        <title>The Global Catalogue of Microorganisms (GCM) 10K type strain sequencing project: providing services to taxonomists for standard genome sequencing and annotation.</title>
        <authorList>
            <consortium name="The Broad Institute Genomics Platform"/>
            <consortium name="The Broad Institute Genome Sequencing Center for Infectious Disease"/>
            <person name="Wu L."/>
            <person name="Ma J."/>
        </authorList>
    </citation>
    <scope>NUCLEOTIDE SEQUENCE [LARGE SCALE GENOMIC DNA]</scope>
    <source>
        <strain evidence="4">CGMCC 1.12237</strain>
    </source>
</reference>
<sequence>MSEPKRLHPITIIFNAAKNVKEVIIPLLLYFAVFAFKDGINTKLLMWAPAVIVLAGLVLMGVPAFISWLRYTYRVEDMELRIEYGLFVKKKRYIPFDRIQSLDFSEHILHRPFGLVKVKVETAGGNDDSAEAEMSAVKKEEAEALKRLIAEAKNSKNPNVISEEEVEVEKESILYKISQKQLLFIASTSGSAGVVLSAIFAFASQFNDIIPFEKFFDELQHIVKAGYVLLGILIIIGLILAWIISVVMAYLKYNDFTLKVVENDLVITRGLLEKRTTTIPIRRIQAIRIQESPFRQPFGYASVSVEYAGSAIDEKAEGLIIPVVKKNIIGTILGETLTDYSFHPEIIPAPRSAKSRYLFMKFCIFAIVTLILSIWLWPYGLLSALLIIGASVLGLYQFKSAGYSITGSQLTLRYRGIDQQTVLMKKNRIQSVDMSVNWFQKRAGLASVETSVMSGGNSSAKVKHIRLEDAKEIYEWYRPNIVKADHGNI</sequence>
<keyword evidence="1" id="KW-1133">Transmembrane helix</keyword>
<proteinExistence type="predicted"/>
<evidence type="ECO:0000313" key="3">
    <source>
        <dbReference type="EMBL" id="MFC5465526.1"/>
    </source>
</evidence>
<evidence type="ECO:0000259" key="2">
    <source>
        <dbReference type="Pfam" id="PF03703"/>
    </source>
</evidence>
<feature type="transmembrane region" description="Helical" evidence="1">
    <location>
        <begin position="46"/>
        <end position="71"/>
    </location>
</feature>
<organism evidence="3 4">
    <name type="scientific">Lederbergia graminis</name>
    <dbReference type="NCBI Taxonomy" id="735518"/>
    <lineage>
        <taxon>Bacteria</taxon>
        <taxon>Bacillati</taxon>
        <taxon>Bacillota</taxon>
        <taxon>Bacilli</taxon>
        <taxon>Bacillales</taxon>
        <taxon>Bacillaceae</taxon>
        <taxon>Lederbergia</taxon>
    </lineage>
</organism>
<keyword evidence="1" id="KW-0472">Membrane</keyword>
<evidence type="ECO:0000256" key="1">
    <source>
        <dbReference type="SAM" id="Phobius"/>
    </source>
</evidence>
<dbReference type="InterPro" id="IPR014529">
    <property type="entry name" value="UCP026631"/>
</dbReference>
<feature type="transmembrane region" description="Helical" evidence="1">
    <location>
        <begin position="357"/>
        <end position="375"/>
    </location>
</feature>
<dbReference type="InterPro" id="IPR005182">
    <property type="entry name" value="YdbS-like_PH"/>
</dbReference>
<keyword evidence="4" id="KW-1185">Reference proteome</keyword>
<feature type="domain" description="YdbS-like PH" evidence="2">
    <location>
        <begin position="68"/>
        <end position="149"/>
    </location>
</feature>
<dbReference type="PANTHER" id="PTHR34473:SF2">
    <property type="entry name" value="UPF0699 TRANSMEMBRANE PROTEIN YDBT"/>
    <property type="match status" value="1"/>
</dbReference>
<feature type="transmembrane region" description="Helical" evidence="1">
    <location>
        <begin position="226"/>
        <end position="251"/>
    </location>
</feature>
<dbReference type="Proteomes" id="UP001596147">
    <property type="component" value="Unassembled WGS sequence"/>
</dbReference>
<dbReference type="PIRSF" id="PIRSF026631">
    <property type="entry name" value="UCP026631"/>
    <property type="match status" value="1"/>
</dbReference>
<dbReference type="RefSeq" id="WP_144925515.1">
    <property type="nucleotide sequence ID" value="NZ_JBHSMC010000014.1"/>
</dbReference>
<keyword evidence="1" id="KW-0812">Transmembrane</keyword>
<dbReference type="PANTHER" id="PTHR34473">
    <property type="entry name" value="UPF0699 TRANSMEMBRANE PROTEIN YDBS"/>
    <property type="match status" value="1"/>
</dbReference>
<comment type="caution">
    <text evidence="3">The sequence shown here is derived from an EMBL/GenBank/DDBJ whole genome shotgun (WGS) entry which is preliminary data.</text>
</comment>
<gene>
    <name evidence="3" type="ORF">ACFPM4_12265</name>
</gene>